<dbReference type="Proteomes" id="UP000287651">
    <property type="component" value="Unassembled WGS sequence"/>
</dbReference>
<accession>A0A426YS77</accession>
<dbReference type="AlphaFoldDB" id="A0A426YS77"/>
<evidence type="ECO:0000313" key="2">
    <source>
        <dbReference type="Proteomes" id="UP000287651"/>
    </source>
</evidence>
<sequence length="169" mass="19710">MELGIQESKHPWKEGPHNKAFTLDFHSPKCPIPSSLFRNTGEYSSNELNISGLARGYREIQKNKATFTLHAVAHVRPVYEEQRSGMYTRQSNKKVRISNRIKQVSHRTRGRCLPVALCLREKFGVRESGRSLCTNREFNDLMLPRPREQSDNARGNPFVDVEWRFLRQR</sequence>
<proteinExistence type="predicted"/>
<comment type="caution">
    <text evidence="1">The sequence shown here is derived from an EMBL/GenBank/DDBJ whole genome shotgun (WGS) entry which is preliminary data.</text>
</comment>
<gene>
    <name evidence="1" type="ORF">B296_00002598</name>
</gene>
<protein>
    <submittedName>
        <fullName evidence="1">Uncharacterized protein</fullName>
    </submittedName>
</protein>
<reference evidence="1 2" key="1">
    <citation type="journal article" date="2014" name="Agronomy (Basel)">
        <title>A Draft Genome Sequence for Ensete ventricosum, the Drought-Tolerant Tree Against Hunger.</title>
        <authorList>
            <person name="Harrison J."/>
            <person name="Moore K.A."/>
            <person name="Paszkiewicz K."/>
            <person name="Jones T."/>
            <person name="Grant M."/>
            <person name="Ambacheew D."/>
            <person name="Muzemil S."/>
            <person name="Studholme D.J."/>
        </authorList>
    </citation>
    <scope>NUCLEOTIDE SEQUENCE [LARGE SCALE GENOMIC DNA]</scope>
</reference>
<evidence type="ECO:0000313" key="1">
    <source>
        <dbReference type="EMBL" id="RRT54555.1"/>
    </source>
</evidence>
<name>A0A426YS77_ENSVE</name>
<organism evidence="1 2">
    <name type="scientific">Ensete ventricosum</name>
    <name type="common">Abyssinian banana</name>
    <name type="synonym">Musa ensete</name>
    <dbReference type="NCBI Taxonomy" id="4639"/>
    <lineage>
        <taxon>Eukaryota</taxon>
        <taxon>Viridiplantae</taxon>
        <taxon>Streptophyta</taxon>
        <taxon>Embryophyta</taxon>
        <taxon>Tracheophyta</taxon>
        <taxon>Spermatophyta</taxon>
        <taxon>Magnoliopsida</taxon>
        <taxon>Liliopsida</taxon>
        <taxon>Zingiberales</taxon>
        <taxon>Musaceae</taxon>
        <taxon>Ensete</taxon>
    </lineage>
</organism>
<dbReference type="EMBL" id="AMZH03010543">
    <property type="protein sequence ID" value="RRT54555.1"/>
    <property type="molecule type" value="Genomic_DNA"/>
</dbReference>